<organism evidence="2 3">
    <name type="scientific">Cotesia congregata</name>
    <name type="common">Parasitoid wasp</name>
    <name type="synonym">Apanteles congregatus</name>
    <dbReference type="NCBI Taxonomy" id="51543"/>
    <lineage>
        <taxon>Eukaryota</taxon>
        <taxon>Metazoa</taxon>
        <taxon>Ecdysozoa</taxon>
        <taxon>Arthropoda</taxon>
        <taxon>Hexapoda</taxon>
        <taxon>Insecta</taxon>
        <taxon>Pterygota</taxon>
        <taxon>Neoptera</taxon>
        <taxon>Endopterygota</taxon>
        <taxon>Hymenoptera</taxon>
        <taxon>Apocrita</taxon>
        <taxon>Ichneumonoidea</taxon>
        <taxon>Braconidae</taxon>
        <taxon>Microgastrinae</taxon>
        <taxon>Cotesia</taxon>
    </lineage>
</organism>
<evidence type="ECO:0000256" key="1">
    <source>
        <dbReference type="SAM" id="MobiDB-lite"/>
    </source>
</evidence>
<gene>
    <name evidence="2" type="ORF">HICCMSTLAB_LOCUS12302</name>
</gene>
<protein>
    <submittedName>
        <fullName evidence="2">Uncharacterized protein</fullName>
    </submittedName>
</protein>
<dbReference type="Proteomes" id="UP000786811">
    <property type="component" value="Unassembled WGS sequence"/>
</dbReference>
<reference evidence="2" key="1">
    <citation type="submission" date="2021-04" db="EMBL/GenBank/DDBJ databases">
        <authorList>
            <person name="Chebbi M.A.C M."/>
        </authorList>
    </citation>
    <scope>NUCLEOTIDE SEQUENCE</scope>
</reference>
<dbReference type="EMBL" id="CAJNRD030001124">
    <property type="protein sequence ID" value="CAG5106523.1"/>
    <property type="molecule type" value="Genomic_DNA"/>
</dbReference>
<evidence type="ECO:0000313" key="2">
    <source>
        <dbReference type="EMBL" id="CAG5106523.1"/>
    </source>
</evidence>
<sequence>MIQGKNQLGIGVACSARRFSWRQSKVQSAAPVRQPRPSVLGARPDGVATPTGVSTPGGDLVIT</sequence>
<proteinExistence type="predicted"/>
<feature type="region of interest" description="Disordered" evidence="1">
    <location>
        <begin position="24"/>
        <end position="63"/>
    </location>
</feature>
<dbReference type="AlphaFoldDB" id="A0A8J2HQ35"/>
<evidence type="ECO:0000313" key="3">
    <source>
        <dbReference type="Proteomes" id="UP000786811"/>
    </source>
</evidence>
<keyword evidence="3" id="KW-1185">Reference proteome</keyword>
<name>A0A8J2HQ35_COTCN</name>
<accession>A0A8J2HQ35</accession>
<comment type="caution">
    <text evidence="2">The sequence shown here is derived from an EMBL/GenBank/DDBJ whole genome shotgun (WGS) entry which is preliminary data.</text>
</comment>